<proteinExistence type="predicted"/>
<dbReference type="InterPro" id="IPR037108">
    <property type="entry name" value="TM1727-like_C_sf"/>
</dbReference>
<feature type="domain" description="DUF2520" evidence="2">
    <location>
        <begin position="135"/>
        <end position="259"/>
    </location>
</feature>
<dbReference type="SUPFAM" id="SSF51735">
    <property type="entry name" value="NAD(P)-binding Rossmann-fold domains"/>
    <property type="match status" value="1"/>
</dbReference>
<keyword evidence="4" id="KW-1185">Reference proteome</keyword>
<dbReference type="InterPro" id="IPR036291">
    <property type="entry name" value="NAD(P)-bd_dom_sf"/>
</dbReference>
<dbReference type="SUPFAM" id="SSF48179">
    <property type="entry name" value="6-phosphogluconate dehydrogenase C-terminal domain-like"/>
    <property type="match status" value="1"/>
</dbReference>
<dbReference type="InterPro" id="IPR008927">
    <property type="entry name" value="6-PGluconate_DH-like_C_sf"/>
</dbReference>
<dbReference type="Gene3D" id="1.10.1040.20">
    <property type="entry name" value="ProC-like, C-terminal domain"/>
    <property type="match status" value="1"/>
</dbReference>
<dbReference type="Gene3D" id="3.40.50.720">
    <property type="entry name" value="NAD(P)-binding Rossmann-like Domain"/>
    <property type="match status" value="1"/>
</dbReference>
<feature type="domain" description="Putative oxidoreductase/dehydrogenase Rossmann-like" evidence="1">
    <location>
        <begin position="12"/>
        <end position="112"/>
    </location>
</feature>
<dbReference type="PANTHER" id="PTHR40459">
    <property type="entry name" value="CONSERVED HYPOTHETICAL ALANINE AND LEUCINE RICH PROTEIN"/>
    <property type="match status" value="1"/>
</dbReference>
<dbReference type="RefSeq" id="WP_226188227.1">
    <property type="nucleotide sequence ID" value="NZ_JAJADQ010000009.1"/>
</dbReference>
<dbReference type="Pfam" id="PF10727">
    <property type="entry name" value="Rossmann-like"/>
    <property type="match status" value="1"/>
</dbReference>
<dbReference type="InterPro" id="IPR018931">
    <property type="entry name" value="DUF2520"/>
</dbReference>
<evidence type="ECO:0000259" key="1">
    <source>
        <dbReference type="Pfam" id="PF10727"/>
    </source>
</evidence>
<gene>
    <name evidence="3" type="ORF">LGH70_17485</name>
</gene>
<organism evidence="3 4">
    <name type="scientific">Hymenobacter nitidus</name>
    <dbReference type="NCBI Taxonomy" id="2880929"/>
    <lineage>
        <taxon>Bacteria</taxon>
        <taxon>Pseudomonadati</taxon>
        <taxon>Bacteroidota</taxon>
        <taxon>Cytophagia</taxon>
        <taxon>Cytophagales</taxon>
        <taxon>Hymenobacteraceae</taxon>
        <taxon>Hymenobacter</taxon>
    </lineage>
</organism>
<dbReference type="Pfam" id="PF10728">
    <property type="entry name" value="DUF2520"/>
    <property type="match status" value="1"/>
</dbReference>
<dbReference type="InterPro" id="IPR019665">
    <property type="entry name" value="OxRdtase/DH_put_Rossmann_dom"/>
</dbReference>
<dbReference type="PANTHER" id="PTHR40459:SF1">
    <property type="entry name" value="CONSERVED HYPOTHETICAL ALANINE AND LEUCINE RICH PROTEIN"/>
    <property type="match status" value="1"/>
</dbReference>
<reference evidence="3" key="1">
    <citation type="submission" date="2021-10" db="EMBL/GenBank/DDBJ databases">
        <authorList>
            <person name="Dean J.D."/>
            <person name="Kim M.K."/>
            <person name="Newey C.N."/>
            <person name="Stoker T.S."/>
            <person name="Thompson D.W."/>
            <person name="Grose J.H."/>
        </authorList>
    </citation>
    <scope>NUCLEOTIDE SEQUENCE</scope>
    <source>
        <strain evidence="3">BT635</strain>
    </source>
</reference>
<name>A0ABS8AG21_9BACT</name>
<evidence type="ECO:0000313" key="4">
    <source>
        <dbReference type="Proteomes" id="UP001165297"/>
    </source>
</evidence>
<dbReference type="Proteomes" id="UP001165297">
    <property type="component" value="Unassembled WGS sequence"/>
</dbReference>
<evidence type="ECO:0000259" key="2">
    <source>
        <dbReference type="Pfam" id="PF10728"/>
    </source>
</evidence>
<accession>A0ABS8AG21</accession>
<protein>
    <submittedName>
        <fullName evidence="3">DUF2520 domain-containing protein</fullName>
    </submittedName>
</protein>
<dbReference type="EMBL" id="JAJADQ010000009">
    <property type="protein sequence ID" value="MCB2379395.1"/>
    <property type="molecule type" value="Genomic_DNA"/>
</dbReference>
<comment type="caution">
    <text evidence="3">The sequence shown here is derived from an EMBL/GenBank/DDBJ whole genome shotgun (WGS) entry which is preliminary data.</text>
</comment>
<evidence type="ECO:0000313" key="3">
    <source>
        <dbReference type="EMBL" id="MCB2379395.1"/>
    </source>
</evidence>
<sequence>MSQTAVCRQIILLGAGQVARHLGPALRQAGHAVTHVWSRTHAGAAAVAAEVPGAKPITSLDLTALPVADLYIICVPDGAVAAVLASARFPAAALVAHTAGALPLAVFEPYASLRGGVLYPLQTFSASRRIDWPAVPMCVEATTAADQDVLLQVARSLSQVVEVVATPQRQTLHVAAVFACNFTNHLFGIGHALLQEAHLPFALLAPLIRETVDKALAQPPFTAQTGPAVRHDAATLERHQRMLEAHAGWQQIYNQLTASIQAQQMTAAPNKQEPLRL</sequence>